<dbReference type="InterPro" id="IPR013785">
    <property type="entry name" value="Aldolase_TIM"/>
</dbReference>
<evidence type="ECO:0000313" key="8">
    <source>
        <dbReference type="Proteomes" id="UP001203512"/>
    </source>
</evidence>
<organism evidence="7 8">
    <name type="scientific">Sphingobium agri</name>
    <dbReference type="NCBI Taxonomy" id="2933566"/>
    <lineage>
        <taxon>Bacteria</taxon>
        <taxon>Pseudomonadati</taxon>
        <taxon>Pseudomonadota</taxon>
        <taxon>Alphaproteobacteria</taxon>
        <taxon>Sphingomonadales</taxon>
        <taxon>Sphingomonadaceae</taxon>
        <taxon>Sphingobium</taxon>
    </lineage>
</organism>
<gene>
    <name evidence="7" type="ORF">MU848_12570</name>
</gene>
<evidence type="ECO:0000259" key="6">
    <source>
        <dbReference type="Pfam" id="PF00724"/>
    </source>
</evidence>
<evidence type="ECO:0000313" key="7">
    <source>
        <dbReference type="EMBL" id="MCK0532415.1"/>
    </source>
</evidence>
<feature type="domain" description="NADH:flavin oxidoreductase/NADH oxidase N-terminal" evidence="6">
    <location>
        <begin position="4"/>
        <end position="343"/>
    </location>
</feature>
<evidence type="ECO:0000256" key="4">
    <source>
        <dbReference type="ARBA" id="ARBA00022857"/>
    </source>
</evidence>
<dbReference type="PANTHER" id="PTHR43303:SF4">
    <property type="entry name" value="NADPH DEHYDROGENASE C23G7.10C-RELATED"/>
    <property type="match status" value="1"/>
</dbReference>
<dbReference type="PANTHER" id="PTHR43303">
    <property type="entry name" value="NADPH DEHYDROGENASE C23G7.10C-RELATED"/>
    <property type="match status" value="1"/>
</dbReference>
<dbReference type="EMBL" id="JALKHS010000009">
    <property type="protein sequence ID" value="MCK0532415.1"/>
    <property type="molecule type" value="Genomic_DNA"/>
</dbReference>
<keyword evidence="4" id="KW-0521">NADP</keyword>
<keyword evidence="3" id="KW-0288">FMN</keyword>
<dbReference type="Gene3D" id="3.20.20.70">
    <property type="entry name" value="Aldolase class I"/>
    <property type="match status" value="1"/>
</dbReference>
<keyword evidence="2" id="KW-0285">Flavoprotein</keyword>
<sequence>MTGLFDPFALKNLHLKNRIVMAPMTRSGSPGGIPGKSVAQYYRRRAEGDVGLIITEGVGIRRPGSLNDAGSPVLYDNAVEHWARVVEEVHDGGAPITAQLWHVGARPREGFGTLPLGEPDSPSGFAWPGMAVGKPMTEAAIADTIAAYAEAARNAVDAGFDAIEIHGAHGYLIDQFFWKATNLRTDRWGGVTLADRAEFAVAVIRAVRDAIGTDMALLLRVSQDKSPDGSIRLANSPQEMESWLAPLVEAGIDMLHCSGMRNWRTEFDGSDLNFAGWAKKLTGLPTVSVGSVGLRNPGFEGFIPPASIEDVLRRLDRGDYDLIALGRALIVDPAWPRKIREGRLGELRPFSAEALATLE</sequence>
<protein>
    <submittedName>
        <fullName evidence="7">12-oxophytodienoate reductase</fullName>
    </submittedName>
</protein>
<reference evidence="7 8" key="1">
    <citation type="submission" date="2022-04" db="EMBL/GenBank/DDBJ databases">
        <authorList>
            <person name="Huq M.A."/>
        </authorList>
    </citation>
    <scope>NUCLEOTIDE SEQUENCE [LARGE SCALE GENOMIC DNA]</scope>
    <source>
        <strain evidence="7 8">MAH-33</strain>
    </source>
</reference>
<evidence type="ECO:0000256" key="5">
    <source>
        <dbReference type="ARBA" id="ARBA00023002"/>
    </source>
</evidence>
<keyword evidence="8" id="KW-1185">Reference proteome</keyword>
<proteinExistence type="predicted"/>
<dbReference type="InterPro" id="IPR001155">
    <property type="entry name" value="OxRdtase_FMN_N"/>
</dbReference>
<comment type="caution">
    <text evidence="7">The sequence shown here is derived from an EMBL/GenBank/DDBJ whole genome shotgun (WGS) entry which is preliminary data.</text>
</comment>
<evidence type="ECO:0000256" key="2">
    <source>
        <dbReference type="ARBA" id="ARBA00022630"/>
    </source>
</evidence>
<dbReference type="Proteomes" id="UP001203512">
    <property type="component" value="Unassembled WGS sequence"/>
</dbReference>
<accession>A0ABT0DZ96</accession>
<keyword evidence="5" id="KW-0560">Oxidoreductase</keyword>
<name>A0ABT0DZ96_9SPHN</name>
<comment type="cofactor">
    <cofactor evidence="1">
        <name>FMN</name>
        <dbReference type="ChEBI" id="CHEBI:58210"/>
    </cofactor>
</comment>
<evidence type="ECO:0000256" key="1">
    <source>
        <dbReference type="ARBA" id="ARBA00001917"/>
    </source>
</evidence>
<dbReference type="SUPFAM" id="SSF51395">
    <property type="entry name" value="FMN-linked oxidoreductases"/>
    <property type="match status" value="1"/>
</dbReference>
<dbReference type="InterPro" id="IPR044152">
    <property type="entry name" value="YqjM-like"/>
</dbReference>
<evidence type="ECO:0000256" key="3">
    <source>
        <dbReference type="ARBA" id="ARBA00022643"/>
    </source>
</evidence>
<dbReference type="RefSeq" id="WP_247232642.1">
    <property type="nucleotide sequence ID" value="NZ_JALKHS010000009.1"/>
</dbReference>
<dbReference type="Pfam" id="PF00724">
    <property type="entry name" value="Oxidored_FMN"/>
    <property type="match status" value="1"/>
</dbReference>